<keyword evidence="2" id="KW-1133">Transmembrane helix</keyword>
<protein>
    <submittedName>
        <fullName evidence="5">Uncharacterized protein LOC102203574 isoform X2</fullName>
    </submittedName>
</protein>
<keyword evidence="3" id="KW-0732">Signal</keyword>
<evidence type="ECO:0000256" key="2">
    <source>
        <dbReference type="SAM" id="Phobius"/>
    </source>
</evidence>
<feature type="chain" id="PRO_5041243772" evidence="3">
    <location>
        <begin position="21"/>
        <end position="352"/>
    </location>
</feature>
<keyword evidence="4" id="KW-1185">Reference proteome</keyword>
<proteinExistence type="predicted"/>
<dbReference type="RefSeq" id="XP_013769353.1">
    <property type="nucleotide sequence ID" value="XM_013913899.1"/>
</dbReference>
<accession>A0A9Y6JIR8</accession>
<evidence type="ECO:0000256" key="1">
    <source>
        <dbReference type="SAM" id="MobiDB-lite"/>
    </source>
</evidence>
<evidence type="ECO:0000256" key="3">
    <source>
        <dbReference type="SAM" id="SignalP"/>
    </source>
</evidence>
<evidence type="ECO:0000313" key="5">
    <source>
        <dbReference type="RefSeq" id="XP_013769353.1"/>
    </source>
</evidence>
<organism evidence="4 5">
    <name type="scientific">Pundamilia nyererei</name>
    <dbReference type="NCBI Taxonomy" id="303518"/>
    <lineage>
        <taxon>Eukaryota</taxon>
        <taxon>Metazoa</taxon>
        <taxon>Chordata</taxon>
        <taxon>Craniata</taxon>
        <taxon>Vertebrata</taxon>
        <taxon>Euteleostomi</taxon>
        <taxon>Actinopterygii</taxon>
        <taxon>Neopterygii</taxon>
        <taxon>Teleostei</taxon>
        <taxon>Neoteleostei</taxon>
        <taxon>Acanthomorphata</taxon>
        <taxon>Ovalentaria</taxon>
        <taxon>Cichlomorphae</taxon>
        <taxon>Cichliformes</taxon>
        <taxon>Cichlidae</taxon>
        <taxon>African cichlids</taxon>
        <taxon>Pseudocrenilabrinae</taxon>
        <taxon>Haplochromini</taxon>
        <taxon>Pundamilia</taxon>
    </lineage>
</organism>
<dbReference type="GeneID" id="102203574"/>
<name>A0A9Y6JIR8_9CICH</name>
<evidence type="ECO:0000313" key="4">
    <source>
        <dbReference type="Proteomes" id="UP000695023"/>
    </source>
</evidence>
<reference evidence="5" key="1">
    <citation type="submission" date="2025-08" db="UniProtKB">
        <authorList>
            <consortium name="RefSeq"/>
        </authorList>
    </citation>
    <scope>IDENTIFICATION</scope>
</reference>
<dbReference type="Proteomes" id="UP000695023">
    <property type="component" value="Unplaced"/>
</dbReference>
<feature type="region of interest" description="Disordered" evidence="1">
    <location>
        <begin position="260"/>
        <end position="305"/>
    </location>
</feature>
<keyword evidence="2" id="KW-0812">Transmembrane</keyword>
<dbReference type="AlphaFoldDB" id="A0A9Y6JIR8"/>
<feature type="signal peptide" evidence="3">
    <location>
        <begin position="1"/>
        <end position="20"/>
    </location>
</feature>
<feature type="transmembrane region" description="Helical" evidence="2">
    <location>
        <begin position="135"/>
        <end position="156"/>
    </location>
</feature>
<gene>
    <name evidence="5" type="primary">LOC102203574</name>
</gene>
<keyword evidence="2" id="KW-0472">Membrane</keyword>
<sequence length="352" mass="38210">MLTRSCLIFPILFFTGKSLACHQINASCADIKTLAGFTFKHGSLPEGSKIYVYDNGTSIGHAELRNPPSIRLSSEVVHMDNNSVTTVKCRDITIQSIVPDGLWKGKPVVKEHCTYFKIIADVTAPIKTDPNESQALPTLISILGIIIIIIGIGLLLHNWKAHLEQQHSEASVSGFIMYLLTCLQKTGEGQETRAPPGQRIDNEQGTALECVVVQSTEADVNTPQSPSVDRNLSTERIQLTKNGDISTHNVSRISHHRSMNRNFKKEPGGVNSDKGQNISELDTGGAAGNRAEHDETEGQPLLTSKRFDMTGEAGPLANKAGFDRDGVNRCSAVPNTDVESQEIQEVGTGSNQ</sequence>